<sequence length="257" mass="30081">MIYIITEDSKSGYDFWKIVFETFLDSDDFEIIVAAGNRFLQKCFNDTLDRCCDLQDSILLIFDNIDDTSNFNPGNLIEYCKESCEEKGVRFYFSDFYCFESIFLSYKEMLNMTSDCKPVIKDTIEYVNEAINQGFGYWDSTDDIVDNFLDQYGSEAKNREHFEAELLSIATRGIGFGQFHIEKSTFNKGKCWLYRCADIQSTMNSYVRDKDCDTRCRYTNKNMDTLAKLNDIFDNSILKESQIKGLIRRKESHDKNI</sequence>
<proteinExistence type="predicted"/>
<organism evidence="1 2">
    <name type="scientific">Butyrivibrio fibrisolvens</name>
    <dbReference type="NCBI Taxonomy" id="831"/>
    <lineage>
        <taxon>Bacteria</taxon>
        <taxon>Bacillati</taxon>
        <taxon>Bacillota</taxon>
        <taxon>Clostridia</taxon>
        <taxon>Lachnospirales</taxon>
        <taxon>Lachnospiraceae</taxon>
        <taxon>Butyrivibrio</taxon>
    </lineage>
</organism>
<dbReference type="EMBL" id="FOGJ01000027">
    <property type="protein sequence ID" value="SES28788.1"/>
    <property type="molecule type" value="Genomic_DNA"/>
</dbReference>
<name>A0A1H9W4I2_BUTFI</name>
<protein>
    <submittedName>
        <fullName evidence="1">Uncharacterized protein</fullName>
    </submittedName>
</protein>
<dbReference type="OrthoDB" id="1846620at2"/>
<dbReference type="RefSeq" id="WP_074758105.1">
    <property type="nucleotide sequence ID" value="NZ_FOGJ01000027.1"/>
</dbReference>
<dbReference type="Proteomes" id="UP000182584">
    <property type="component" value="Unassembled WGS sequence"/>
</dbReference>
<accession>A0A1H9W4I2</accession>
<dbReference type="AlphaFoldDB" id="A0A1H9W4I2"/>
<gene>
    <name evidence="1" type="ORF">SAMN04487884_12712</name>
</gene>
<evidence type="ECO:0000313" key="1">
    <source>
        <dbReference type="EMBL" id="SES28788.1"/>
    </source>
</evidence>
<evidence type="ECO:0000313" key="2">
    <source>
        <dbReference type="Proteomes" id="UP000182584"/>
    </source>
</evidence>
<reference evidence="1 2" key="1">
    <citation type="submission" date="2016-10" db="EMBL/GenBank/DDBJ databases">
        <authorList>
            <person name="de Groot N.N."/>
        </authorList>
    </citation>
    <scope>NUCLEOTIDE SEQUENCE [LARGE SCALE GENOMIC DNA]</scope>
    <source>
        <strain evidence="1 2">AR40</strain>
    </source>
</reference>